<evidence type="ECO:0000313" key="3">
    <source>
        <dbReference type="Proteomes" id="UP000184330"/>
    </source>
</evidence>
<evidence type="ECO:0008006" key="4">
    <source>
        <dbReference type="Google" id="ProtNLM"/>
    </source>
</evidence>
<feature type="signal peptide" evidence="1">
    <location>
        <begin position="1"/>
        <end position="18"/>
    </location>
</feature>
<keyword evidence="1" id="KW-0732">Signal</keyword>
<accession>A0A1L7WXF9</accession>
<sequence>MQLTRVFTVLSMAAATIAAPAVEVLKRTDGISCGQSQGVLSCCQQKPVLQPVSTLGANIGPTLGGILGIIPAIVPLIVPAISVAAQCIPIIAIEDCATSNICCLAPSSGTTNSAGLIQLLSNNQIAVCPGVTV</sequence>
<name>A0A1L7WXF9_9HELO</name>
<proteinExistence type="predicted"/>
<dbReference type="AlphaFoldDB" id="A0A1L7WXF9"/>
<evidence type="ECO:0000256" key="1">
    <source>
        <dbReference type="SAM" id="SignalP"/>
    </source>
</evidence>
<protein>
    <recommendedName>
        <fullName evidence="4">Hydrophobin</fullName>
    </recommendedName>
</protein>
<organism evidence="2 3">
    <name type="scientific">Phialocephala subalpina</name>
    <dbReference type="NCBI Taxonomy" id="576137"/>
    <lineage>
        <taxon>Eukaryota</taxon>
        <taxon>Fungi</taxon>
        <taxon>Dikarya</taxon>
        <taxon>Ascomycota</taxon>
        <taxon>Pezizomycotina</taxon>
        <taxon>Leotiomycetes</taxon>
        <taxon>Helotiales</taxon>
        <taxon>Mollisiaceae</taxon>
        <taxon>Phialocephala</taxon>
        <taxon>Phialocephala fortinii species complex</taxon>
    </lineage>
</organism>
<dbReference type="OrthoDB" id="3540810at2759"/>
<reference evidence="2 3" key="1">
    <citation type="submission" date="2016-03" db="EMBL/GenBank/DDBJ databases">
        <authorList>
            <person name="Ploux O."/>
        </authorList>
    </citation>
    <scope>NUCLEOTIDE SEQUENCE [LARGE SCALE GENOMIC DNA]</scope>
    <source>
        <strain evidence="2 3">UAMH 11012</strain>
    </source>
</reference>
<dbReference type="EMBL" id="FJOG01000010">
    <property type="protein sequence ID" value="CZR57462.1"/>
    <property type="molecule type" value="Genomic_DNA"/>
</dbReference>
<dbReference type="Proteomes" id="UP000184330">
    <property type="component" value="Unassembled WGS sequence"/>
</dbReference>
<keyword evidence="3" id="KW-1185">Reference proteome</keyword>
<feature type="chain" id="PRO_5011978813" description="Hydrophobin" evidence="1">
    <location>
        <begin position="19"/>
        <end position="133"/>
    </location>
</feature>
<evidence type="ECO:0000313" key="2">
    <source>
        <dbReference type="EMBL" id="CZR57462.1"/>
    </source>
</evidence>
<gene>
    <name evidence="2" type="ORF">PAC_07351</name>
</gene>